<dbReference type="EMBL" id="JABVEC010000021">
    <property type="protein sequence ID" value="MBC6468809.1"/>
    <property type="molecule type" value="Genomic_DNA"/>
</dbReference>
<organism evidence="2 3">
    <name type="scientific">Actinomadura alba</name>
    <dbReference type="NCBI Taxonomy" id="406431"/>
    <lineage>
        <taxon>Bacteria</taxon>
        <taxon>Bacillati</taxon>
        <taxon>Actinomycetota</taxon>
        <taxon>Actinomycetes</taxon>
        <taxon>Streptosporangiales</taxon>
        <taxon>Thermomonosporaceae</taxon>
        <taxon>Actinomadura</taxon>
    </lineage>
</organism>
<dbReference type="Proteomes" id="UP000805614">
    <property type="component" value="Unassembled WGS sequence"/>
</dbReference>
<keyword evidence="3" id="KW-1185">Reference proteome</keyword>
<evidence type="ECO:0000313" key="2">
    <source>
        <dbReference type="EMBL" id="MBC6468809.1"/>
    </source>
</evidence>
<reference evidence="2 3" key="1">
    <citation type="submission" date="2020-06" db="EMBL/GenBank/DDBJ databases">
        <title>Actinomadura xiongansis sp. nov., isolated from soil of Baiyangdian.</title>
        <authorList>
            <person name="Zhang X."/>
        </authorList>
    </citation>
    <scope>NUCLEOTIDE SEQUENCE [LARGE SCALE GENOMIC DNA]</scope>
    <source>
        <strain evidence="2 3">HBUM206468</strain>
    </source>
</reference>
<comment type="caution">
    <text evidence="2">The sequence shown here is derived from an EMBL/GenBank/DDBJ whole genome shotgun (WGS) entry which is preliminary data.</text>
</comment>
<feature type="region of interest" description="Disordered" evidence="1">
    <location>
        <begin position="1"/>
        <end position="20"/>
    </location>
</feature>
<gene>
    <name evidence="2" type="ORF">HKK74_25415</name>
</gene>
<protein>
    <submittedName>
        <fullName evidence="2">Uncharacterized protein</fullName>
    </submittedName>
</protein>
<proteinExistence type="predicted"/>
<evidence type="ECO:0000313" key="3">
    <source>
        <dbReference type="Proteomes" id="UP000805614"/>
    </source>
</evidence>
<name>A0ABR7LW50_9ACTN</name>
<sequence>MPIFYRLPPTEPAEGRSGETRVPGVSLLQAAVALRNFGIEVAVVNIPTVPA</sequence>
<evidence type="ECO:0000256" key="1">
    <source>
        <dbReference type="SAM" id="MobiDB-lite"/>
    </source>
</evidence>
<accession>A0ABR7LW50</accession>
<dbReference type="RefSeq" id="WP_187245853.1">
    <property type="nucleotide sequence ID" value="NZ_JABVEC010000021.1"/>
</dbReference>